<dbReference type="AlphaFoldDB" id="A0A834CSL1"/>
<organism evidence="3 4">
    <name type="scientific">Oryzias melastigma</name>
    <name type="common">Marine medaka</name>
    <dbReference type="NCBI Taxonomy" id="30732"/>
    <lineage>
        <taxon>Eukaryota</taxon>
        <taxon>Metazoa</taxon>
        <taxon>Chordata</taxon>
        <taxon>Craniata</taxon>
        <taxon>Vertebrata</taxon>
        <taxon>Euteleostomi</taxon>
        <taxon>Actinopterygii</taxon>
        <taxon>Neopterygii</taxon>
        <taxon>Teleostei</taxon>
        <taxon>Neoteleostei</taxon>
        <taxon>Acanthomorphata</taxon>
        <taxon>Ovalentaria</taxon>
        <taxon>Atherinomorphae</taxon>
        <taxon>Beloniformes</taxon>
        <taxon>Adrianichthyidae</taxon>
        <taxon>Oryziinae</taxon>
        <taxon>Oryzias</taxon>
    </lineage>
</organism>
<proteinExistence type="predicted"/>
<dbReference type="EMBL" id="WKFB01000205">
    <property type="protein sequence ID" value="KAF6731873.1"/>
    <property type="molecule type" value="Genomic_DNA"/>
</dbReference>
<reference evidence="3" key="1">
    <citation type="journal article" name="BMC Genomics">
        <title>Long-read sequencing and de novo genome assembly of marine medaka (Oryzias melastigma).</title>
        <authorList>
            <person name="Liang P."/>
            <person name="Saqib H.S.A."/>
            <person name="Ni X."/>
            <person name="Shen Y."/>
        </authorList>
    </citation>
    <scope>NUCLEOTIDE SEQUENCE</scope>
    <source>
        <strain evidence="3">Bigg-433</strain>
    </source>
</reference>
<dbReference type="InterPro" id="IPR009533">
    <property type="entry name" value="FAM107"/>
</dbReference>
<dbReference type="GO" id="GO:0032956">
    <property type="term" value="P:regulation of actin cytoskeleton organization"/>
    <property type="evidence" value="ECO:0007669"/>
    <property type="project" value="TreeGrafter"/>
</dbReference>
<feature type="coiled-coil region" evidence="2">
    <location>
        <begin position="127"/>
        <end position="154"/>
    </location>
</feature>
<name>A0A834CSL1_ORYME</name>
<dbReference type="GO" id="GO:0051017">
    <property type="term" value="P:actin filament bundle assembly"/>
    <property type="evidence" value="ECO:0007669"/>
    <property type="project" value="TreeGrafter"/>
</dbReference>
<dbReference type="Proteomes" id="UP000646548">
    <property type="component" value="Unassembled WGS sequence"/>
</dbReference>
<dbReference type="GO" id="GO:0030041">
    <property type="term" value="P:actin filament polymerization"/>
    <property type="evidence" value="ECO:0007669"/>
    <property type="project" value="TreeGrafter"/>
</dbReference>
<dbReference type="GO" id="GO:0001725">
    <property type="term" value="C:stress fiber"/>
    <property type="evidence" value="ECO:0007669"/>
    <property type="project" value="TreeGrafter"/>
</dbReference>
<evidence type="ECO:0000256" key="2">
    <source>
        <dbReference type="SAM" id="Coils"/>
    </source>
</evidence>
<evidence type="ECO:0000313" key="4">
    <source>
        <dbReference type="Proteomes" id="UP000646548"/>
    </source>
</evidence>
<evidence type="ECO:0000313" key="3">
    <source>
        <dbReference type="EMBL" id="KAF6731873.1"/>
    </source>
</evidence>
<protein>
    <submittedName>
        <fullName evidence="3">Protein FAM107B</fullName>
    </submittedName>
</protein>
<dbReference type="GO" id="GO:0045202">
    <property type="term" value="C:synapse"/>
    <property type="evidence" value="ECO:0007669"/>
    <property type="project" value="TreeGrafter"/>
</dbReference>
<dbReference type="PANTHER" id="PTHR16768">
    <property type="entry name" value="DOWN REGULATED IN RENAL CARCINOMA 1/TU3A"/>
    <property type="match status" value="1"/>
</dbReference>
<gene>
    <name evidence="3" type="ORF">FQA47_012287</name>
</gene>
<dbReference type="PANTHER" id="PTHR16768:SF4">
    <property type="entry name" value="PROTEIN FAM107B ISOFORM X1"/>
    <property type="match status" value="1"/>
</dbReference>
<sequence length="183" mass="20709">MLENLRISTLPLKHTVYRHADALFAFLPVFRGGVSDIPSHTSATPTDNSSLCGIIVFQQHTTAPAFRRPLMTDQHHAAAHHATGAGAPRWTHRGLVLSSRSELQQVLERRKRVQSNQDEGELSRTPLEDMLLKRQQKQLQKEKEEDEATRGEAQLLEFFRVRQNLRKIQSNVSNKVANSALES</sequence>
<accession>A0A834CSL1</accession>
<dbReference type="Pfam" id="PF06625">
    <property type="entry name" value="DUF1151"/>
    <property type="match status" value="1"/>
</dbReference>
<keyword evidence="1 2" id="KW-0175">Coiled coil</keyword>
<comment type="caution">
    <text evidence="3">The sequence shown here is derived from an EMBL/GenBank/DDBJ whole genome shotgun (WGS) entry which is preliminary data.</text>
</comment>
<dbReference type="GO" id="GO:0043005">
    <property type="term" value="C:neuron projection"/>
    <property type="evidence" value="ECO:0007669"/>
    <property type="project" value="TreeGrafter"/>
</dbReference>
<evidence type="ECO:0000256" key="1">
    <source>
        <dbReference type="ARBA" id="ARBA00023054"/>
    </source>
</evidence>